<keyword evidence="4" id="KW-0378">Hydrolase</keyword>
<dbReference type="Gene3D" id="3.90.79.10">
    <property type="entry name" value="Nucleoside Triphosphate Pyrophosphohydrolase"/>
    <property type="match status" value="1"/>
</dbReference>
<evidence type="ECO:0000256" key="1">
    <source>
        <dbReference type="ARBA" id="ARBA00001936"/>
    </source>
</evidence>
<dbReference type="PROSITE" id="PS51462">
    <property type="entry name" value="NUDIX"/>
    <property type="match status" value="1"/>
</dbReference>
<evidence type="ECO:0000313" key="9">
    <source>
        <dbReference type="EMBL" id="MCB5363305.1"/>
    </source>
</evidence>
<dbReference type="Proteomes" id="UP000776983">
    <property type="component" value="Unassembled WGS sequence"/>
</dbReference>
<feature type="region of interest" description="Disordered" evidence="7">
    <location>
        <begin position="1"/>
        <end position="22"/>
    </location>
</feature>
<dbReference type="SUPFAM" id="SSF55811">
    <property type="entry name" value="Nudix"/>
    <property type="match status" value="1"/>
</dbReference>
<keyword evidence="5" id="KW-0460">Magnesium</keyword>
<keyword evidence="10" id="KW-1185">Reference proteome</keyword>
<comment type="cofactor">
    <cofactor evidence="1">
        <name>Mn(2+)</name>
        <dbReference type="ChEBI" id="CHEBI:29035"/>
    </cofactor>
</comment>
<dbReference type="EMBL" id="JACDXW010000002">
    <property type="protein sequence ID" value="MCB5363305.1"/>
    <property type="molecule type" value="Genomic_DNA"/>
</dbReference>
<dbReference type="InterPro" id="IPR045121">
    <property type="entry name" value="CoAse"/>
</dbReference>
<dbReference type="PANTHER" id="PTHR12992">
    <property type="entry name" value="NUDIX HYDROLASE"/>
    <property type="match status" value="1"/>
</dbReference>
<evidence type="ECO:0000259" key="8">
    <source>
        <dbReference type="PROSITE" id="PS51462"/>
    </source>
</evidence>
<feature type="domain" description="Nudix hydrolase" evidence="8">
    <location>
        <begin position="77"/>
        <end position="211"/>
    </location>
</feature>
<gene>
    <name evidence="9" type="ORF">H0484_05995</name>
</gene>
<keyword evidence="6" id="KW-0464">Manganese</keyword>
<evidence type="ECO:0000256" key="4">
    <source>
        <dbReference type="ARBA" id="ARBA00022801"/>
    </source>
</evidence>
<dbReference type="InterPro" id="IPR000086">
    <property type="entry name" value="NUDIX_hydrolase_dom"/>
</dbReference>
<comment type="cofactor">
    <cofactor evidence="2">
        <name>Mg(2+)</name>
        <dbReference type="ChEBI" id="CHEBI:18420"/>
    </cofactor>
</comment>
<accession>A0ABS8CBA1</accession>
<evidence type="ECO:0000313" key="10">
    <source>
        <dbReference type="Proteomes" id="UP000776983"/>
    </source>
</evidence>
<evidence type="ECO:0000256" key="3">
    <source>
        <dbReference type="ARBA" id="ARBA00022723"/>
    </source>
</evidence>
<keyword evidence="3" id="KW-0479">Metal-binding</keyword>
<reference evidence="9 10" key="1">
    <citation type="submission" date="2020-07" db="EMBL/GenBank/DDBJ databases">
        <title>Pusillimonas sp. nov., isolated from poultry manure in Taiwan.</title>
        <authorList>
            <person name="Lin S.-Y."/>
            <person name="Tang Y.-S."/>
            <person name="Young C.-C."/>
        </authorList>
    </citation>
    <scope>NUCLEOTIDE SEQUENCE [LARGE SCALE GENOMIC DNA]</scope>
    <source>
        <strain evidence="9 10">CC-YST705</strain>
    </source>
</reference>
<dbReference type="PANTHER" id="PTHR12992:SF11">
    <property type="entry name" value="MITOCHONDRIAL COENZYME A DIPHOSPHATASE NUDT8"/>
    <property type="match status" value="1"/>
</dbReference>
<dbReference type="Pfam" id="PF00293">
    <property type="entry name" value="NUDIX"/>
    <property type="match status" value="1"/>
</dbReference>
<organism evidence="9 10">
    <name type="scientific">Mesopusillimonas faecipullorum</name>
    <dbReference type="NCBI Taxonomy" id="2755040"/>
    <lineage>
        <taxon>Bacteria</taxon>
        <taxon>Pseudomonadati</taxon>
        <taxon>Pseudomonadota</taxon>
        <taxon>Betaproteobacteria</taxon>
        <taxon>Burkholderiales</taxon>
        <taxon>Alcaligenaceae</taxon>
        <taxon>Mesopusillimonas</taxon>
    </lineage>
</organism>
<dbReference type="CDD" id="cd03426">
    <property type="entry name" value="NUDIX_CoAse_Nudt7"/>
    <property type="match status" value="1"/>
</dbReference>
<evidence type="ECO:0000256" key="2">
    <source>
        <dbReference type="ARBA" id="ARBA00001946"/>
    </source>
</evidence>
<comment type="caution">
    <text evidence="9">The sequence shown here is derived from an EMBL/GenBank/DDBJ whole genome shotgun (WGS) entry which is preliminary data.</text>
</comment>
<sequence length="245" mass="27241">MPQQMVPPTPTTRQGNPAGFDPEVQPVVAVSQELSPLRNESLQLDFIRAAFRRPVAWQVEPVFTESFQVDAQAPSDEIVRAAVCLPLVQRPEGLHVILTRRSIHLSDHGGQIAFPGGRIETFDGTPVEAALRETWEEIGVSREFIQILGTQPGFLTSTRFSMKPVIAYVMPGFSVAPDASEVAEVFEVPLAFLMNPANHALHSANLPGGGHRFYFSMRWRNYFIWGATAALLRNFYHYLAAAERV</sequence>
<proteinExistence type="predicted"/>
<dbReference type="RefSeq" id="WP_226953630.1">
    <property type="nucleotide sequence ID" value="NZ_JACDXW010000002.1"/>
</dbReference>
<evidence type="ECO:0000256" key="6">
    <source>
        <dbReference type="ARBA" id="ARBA00023211"/>
    </source>
</evidence>
<dbReference type="InterPro" id="IPR015797">
    <property type="entry name" value="NUDIX_hydrolase-like_dom_sf"/>
</dbReference>
<feature type="compositionally biased region" description="Pro residues" evidence="7">
    <location>
        <begin position="1"/>
        <end position="10"/>
    </location>
</feature>
<protein>
    <submittedName>
        <fullName evidence="9">CoA pyrophosphatase</fullName>
    </submittedName>
</protein>
<name>A0ABS8CBA1_9BURK</name>
<evidence type="ECO:0000256" key="5">
    <source>
        <dbReference type="ARBA" id="ARBA00022842"/>
    </source>
</evidence>
<evidence type="ECO:0000256" key="7">
    <source>
        <dbReference type="SAM" id="MobiDB-lite"/>
    </source>
</evidence>